<protein>
    <submittedName>
        <fullName evidence="1">Uncharacterized protein</fullName>
    </submittedName>
</protein>
<name>A0A9Q0FTK5_9ROSI</name>
<proteinExistence type="predicted"/>
<reference evidence="1" key="2">
    <citation type="journal article" date="2023" name="Plants (Basel)">
        <title>Annotation of the Turnera subulata (Passifloraceae) Draft Genome Reveals the S-Locus Evolved after the Divergence of Turneroideae from Passifloroideae in a Stepwise Manner.</title>
        <authorList>
            <person name="Henning P.M."/>
            <person name="Roalson E.H."/>
            <person name="Mir W."/>
            <person name="McCubbin A.G."/>
            <person name="Shore J.S."/>
        </authorList>
    </citation>
    <scope>NUCLEOTIDE SEQUENCE</scope>
    <source>
        <strain evidence="1">F60SS</strain>
    </source>
</reference>
<gene>
    <name evidence="1" type="ORF">Tsubulata_044063</name>
</gene>
<dbReference type="OrthoDB" id="689706at2759"/>
<dbReference type="Proteomes" id="UP001141552">
    <property type="component" value="Unassembled WGS sequence"/>
</dbReference>
<dbReference type="PANTHER" id="PTHR33168">
    <property type="entry name" value="STRESS INDUCED PROTEIN-RELATED"/>
    <property type="match status" value="1"/>
</dbReference>
<keyword evidence="2" id="KW-1185">Reference proteome</keyword>
<dbReference type="EMBL" id="JAKUCV010004206">
    <property type="protein sequence ID" value="KAJ4836181.1"/>
    <property type="molecule type" value="Genomic_DNA"/>
</dbReference>
<evidence type="ECO:0000313" key="1">
    <source>
        <dbReference type="EMBL" id="KAJ4836181.1"/>
    </source>
</evidence>
<reference evidence="1" key="1">
    <citation type="submission" date="2022-02" db="EMBL/GenBank/DDBJ databases">
        <authorList>
            <person name="Henning P.M."/>
            <person name="McCubbin A.G."/>
            <person name="Shore J.S."/>
        </authorList>
    </citation>
    <scope>NUCLEOTIDE SEQUENCE</scope>
    <source>
        <strain evidence="1">F60SS</strain>
        <tissue evidence="1">Leaves</tissue>
    </source>
</reference>
<dbReference type="AlphaFoldDB" id="A0A9Q0FTK5"/>
<evidence type="ECO:0000313" key="2">
    <source>
        <dbReference type="Proteomes" id="UP001141552"/>
    </source>
</evidence>
<organism evidence="1 2">
    <name type="scientific">Turnera subulata</name>
    <dbReference type="NCBI Taxonomy" id="218843"/>
    <lineage>
        <taxon>Eukaryota</taxon>
        <taxon>Viridiplantae</taxon>
        <taxon>Streptophyta</taxon>
        <taxon>Embryophyta</taxon>
        <taxon>Tracheophyta</taxon>
        <taxon>Spermatophyta</taxon>
        <taxon>Magnoliopsida</taxon>
        <taxon>eudicotyledons</taxon>
        <taxon>Gunneridae</taxon>
        <taxon>Pentapetalae</taxon>
        <taxon>rosids</taxon>
        <taxon>fabids</taxon>
        <taxon>Malpighiales</taxon>
        <taxon>Passifloraceae</taxon>
        <taxon>Turnera</taxon>
    </lineage>
</organism>
<accession>A0A9Q0FTK5</accession>
<sequence>MERSSSSPRNRDEEGLLSCWGRLKLRLPWTKRRIISSNSTGNRKGSLGCNIAAALMRRANRRQKPAAGGFKYDPLSYAQNFDEGCWDDDIEDGFNRGFTSRLAPSSSSSPLDCDK</sequence>
<comment type="caution">
    <text evidence="1">The sequence shown here is derived from an EMBL/GenBank/DDBJ whole genome shotgun (WGS) entry which is preliminary data.</text>
</comment>